<evidence type="ECO:0000313" key="1">
    <source>
        <dbReference type="EMBL" id="OMP65702.1"/>
    </source>
</evidence>
<protein>
    <submittedName>
        <fullName evidence="1">Uncharacterized protein</fullName>
    </submittedName>
</protein>
<dbReference type="Proteomes" id="UP000188613">
    <property type="component" value="Unassembled WGS sequence"/>
</dbReference>
<dbReference type="STRING" id="1714355.BTO28_16235"/>
<dbReference type="EMBL" id="MSFI01000032">
    <property type="protein sequence ID" value="OMP65702.1"/>
    <property type="molecule type" value="Genomic_DNA"/>
</dbReference>
<organism evidence="1 2">
    <name type="scientific">Domibacillus epiphyticus</name>
    <dbReference type="NCBI Taxonomy" id="1714355"/>
    <lineage>
        <taxon>Bacteria</taxon>
        <taxon>Bacillati</taxon>
        <taxon>Bacillota</taxon>
        <taxon>Bacilli</taxon>
        <taxon>Bacillales</taxon>
        <taxon>Bacillaceae</taxon>
        <taxon>Domibacillus</taxon>
    </lineage>
</organism>
<reference evidence="1 2" key="1">
    <citation type="submission" date="2016-12" db="EMBL/GenBank/DDBJ databases">
        <title>Domibacillus sp. SAB 38T whole genome sequencing.</title>
        <authorList>
            <person name="Verma A."/>
            <person name="Ojha A.K."/>
            <person name="Krishnamurthi S."/>
        </authorList>
    </citation>
    <scope>NUCLEOTIDE SEQUENCE [LARGE SCALE GENOMIC DNA]</scope>
    <source>
        <strain evidence="1 2">SAB 38</strain>
    </source>
</reference>
<sequence>MTIKLVKIVRTSPVYNKWYEQNLNETFHVMDNGREEYSVIWPAYERRNQRSIPKNLCEEIEGDQFDARNNPVTRHYLGEWAQGE</sequence>
<dbReference type="AlphaFoldDB" id="A0A1V2A4B7"/>
<dbReference type="OrthoDB" id="2968997at2"/>
<gene>
    <name evidence="1" type="ORF">BTO28_16235</name>
</gene>
<proteinExistence type="predicted"/>
<name>A0A1V2A4B7_9BACI</name>
<keyword evidence="2" id="KW-1185">Reference proteome</keyword>
<comment type="caution">
    <text evidence="1">The sequence shown here is derived from an EMBL/GenBank/DDBJ whole genome shotgun (WGS) entry which is preliminary data.</text>
</comment>
<accession>A0A1V2A4B7</accession>
<evidence type="ECO:0000313" key="2">
    <source>
        <dbReference type="Proteomes" id="UP000188613"/>
    </source>
</evidence>